<dbReference type="GO" id="GO:0003906">
    <property type="term" value="F:DNA-(apurinic or apyrimidinic site) endonuclease activity"/>
    <property type="evidence" value="ECO:0007669"/>
    <property type="project" value="TreeGrafter"/>
</dbReference>
<evidence type="ECO:0000313" key="10">
    <source>
        <dbReference type="Proteomes" id="UP000032809"/>
    </source>
</evidence>
<feature type="binding site" evidence="7">
    <location>
        <position position="262"/>
    </location>
    <ligand>
        <name>Zn(2+)</name>
        <dbReference type="ChEBI" id="CHEBI:29105"/>
        <label>2</label>
    </ligand>
</feature>
<dbReference type="CDD" id="cd00019">
    <property type="entry name" value="AP2Ec"/>
    <property type="match status" value="1"/>
</dbReference>
<feature type="binding site" evidence="7">
    <location>
        <position position="232"/>
    </location>
    <ligand>
        <name>Zn(2+)</name>
        <dbReference type="ChEBI" id="CHEBI:29105"/>
        <label>3</label>
    </ligand>
</feature>
<dbReference type="EMBL" id="LN824141">
    <property type="protein sequence ID" value="CEP78566.1"/>
    <property type="molecule type" value="Genomic_DNA"/>
</dbReference>
<feature type="domain" description="Xylose isomerase-like TIM barrel" evidence="8">
    <location>
        <begin position="21"/>
        <end position="279"/>
    </location>
</feature>
<feature type="binding site" evidence="7">
    <location>
        <position position="109"/>
    </location>
    <ligand>
        <name>Zn(2+)</name>
        <dbReference type="ChEBI" id="CHEBI:29105"/>
        <label>1</label>
    </ligand>
</feature>
<feature type="binding site" evidence="7">
    <location>
        <position position="230"/>
    </location>
    <ligand>
        <name>Zn(2+)</name>
        <dbReference type="ChEBI" id="CHEBI:29105"/>
        <label>3</label>
    </ligand>
</feature>
<feature type="binding site" evidence="7">
    <location>
        <position position="180"/>
    </location>
    <ligand>
        <name>Zn(2+)</name>
        <dbReference type="ChEBI" id="CHEBI:29105"/>
        <label>2</label>
    </ligand>
</feature>
<dbReference type="KEGG" id="dtn:DTL3_1269"/>
<organism evidence="9 10">
    <name type="scientific">Defluviitoga tunisiensis</name>
    <dbReference type="NCBI Taxonomy" id="1006576"/>
    <lineage>
        <taxon>Bacteria</taxon>
        <taxon>Thermotogati</taxon>
        <taxon>Thermotogota</taxon>
        <taxon>Thermotogae</taxon>
        <taxon>Petrotogales</taxon>
        <taxon>Petrotogaceae</taxon>
        <taxon>Defluviitoga</taxon>
    </lineage>
</organism>
<dbReference type="EC" id="3.1.21.2" evidence="7"/>
<dbReference type="Gene3D" id="3.20.20.150">
    <property type="entry name" value="Divalent-metal-dependent TIM barrel enzymes"/>
    <property type="match status" value="1"/>
</dbReference>
<dbReference type="GO" id="GO:0008270">
    <property type="term" value="F:zinc ion binding"/>
    <property type="evidence" value="ECO:0007669"/>
    <property type="project" value="UniProtKB-UniRule"/>
</dbReference>
<dbReference type="PROSITE" id="PS00731">
    <property type="entry name" value="AP_NUCLEASE_F2_3"/>
    <property type="match status" value="1"/>
</dbReference>
<accession>A0A0C7NKX6</accession>
<evidence type="ECO:0000256" key="4">
    <source>
        <dbReference type="ARBA" id="ARBA00022801"/>
    </source>
</evidence>
<dbReference type="HOGENOM" id="CLU_025885_0_1_0"/>
<reference evidence="10" key="1">
    <citation type="submission" date="2014-11" db="EMBL/GenBank/DDBJ databases">
        <authorList>
            <person name="Wibberg D."/>
        </authorList>
    </citation>
    <scope>NUCLEOTIDE SEQUENCE [LARGE SCALE GENOMIC DNA]</scope>
    <source>
        <strain evidence="10">L3</strain>
    </source>
</reference>
<feature type="binding site" evidence="7">
    <location>
        <position position="183"/>
    </location>
    <ligand>
        <name>Zn(2+)</name>
        <dbReference type="ChEBI" id="CHEBI:29105"/>
        <label>3</label>
    </ligand>
</feature>
<dbReference type="GO" id="GO:0008081">
    <property type="term" value="F:phosphoric diester hydrolase activity"/>
    <property type="evidence" value="ECO:0007669"/>
    <property type="project" value="TreeGrafter"/>
</dbReference>
<dbReference type="FunFam" id="3.20.20.150:FF:000001">
    <property type="entry name" value="Probable endonuclease 4"/>
    <property type="match status" value="1"/>
</dbReference>
<dbReference type="InterPro" id="IPR036237">
    <property type="entry name" value="Xyl_isomerase-like_sf"/>
</dbReference>
<dbReference type="AlphaFoldDB" id="A0A0C7NKX6"/>
<protein>
    <recommendedName>
        <fullName evidence="7">Probable endonuclease 4</fullName>
        <ecNumber evidence="7">3.1.21.2</ecNumber>
    </recommendedName>
    <alternativeName>
        <fullName evidence="7">Endodeoxyribonuclease IV</fullName>
    </alternativeName>
    <alternativeName>
        <fullName evidence="7">Endonuclease IV</fullName>
    </alternativeName>
</protein>
<keyword evidence="10" id="KW-1185">Reference proteome</keyword>
<keyword evidence="4 7" id="KW-0378">Hydrolase</keyword>
<evidence type="ECO:0000256" key="7">
    <source>
        <dbReference type="HAMAP-Rule" id="MF_00152"/>
    </source>
</evidence>
<evidence type="ECO:0000256" key="5">
    <source>
        <dbReference type="ARBA" id="ARBA00022833"/>
    </source>
</evidence>
<dbReference type="STRING" id="1006576.DTL3_1269"/>
<evidence type="ECO:0000256" key="3">
    <source>
        <dbReference type="ARBA" id="ARBA00022763"/>
    </source>
</evidence>
<keyword evidence="7" id="KW-0540">Nuclease</keyword>
<keyword evidence="6 7" id="KW-0234">DNA repair</keyword>
<keyword evidence="7 9" id="KW-0255">Endonuclease</keyword>
<feature type="binding site" evidence="7">
    <location>
        <position position="146"/>
    </location>
    <ligand>
        <name>Zn(2+)</name>
        <dbReference type="ChEBI" id="CHEBI:29105"/>
        <label>1</label>
    </ligand>
</feature>
<dbReference type="PANTHER" id="PTHR21445:SF0">
    <property type="entry name" value="APURINIC-APYRIMIDINIC ENDONUCLEASE"/>
    <property type="match status" value="1"/>
</dbReference>
<dbReference type="PROSITE" id="PS51432">
    <property type="entry name" value="AP_NUCLEASE_F2_4"/>
    <property type="match status" value="1"/>
</dbReference>
<dbReference type="PROSITE" id="PS00729">
    <property type="entry name" value="AP_NUCLEASE_F2_1"/>
    <property type="match status" value="1"/>
</dbReference>
<comment type="catalytic activity">
    <reaction evidence="7">
        <text>Endonucleolytic cleavage to 5'-phosphooligonucleotide end-products.</text>
        <dbReference type="EC" id="3.1.21.2"/>
    </reaction>
</comment>
<sequence length="289" mass="32771">MIELGAHMKISKGFKKVPQDTVNIGGNTFQIFTHSPRTWSMKQPTDQEVDEFKLNMKKFNIRFESVLVHSSYLINLASPKEDIWEKSIDTMIEEIKATNKLGIFFYNFHPGSHLGVGEEFGINRIVEALDIIFSKIKDTQVTILLENVAKKGGNIGYSMKHLGSIINASRFKNRLGITFDTCHGFDSNYDIRSKAGVLKLLDDIEKNMGLEKLKMIHLNDSKYDLGAGKDRHEFIGKGYIGIKGFETFLSFDEICNLPLLLETPGDDKEHAEDIQVIKNILKKIGKLEE</sequence>
<dbReference type="RefSeq" id="WP_045087987.1">
    <property type="nucleotide sequence ID" value="NZ_LN824141.1"/>
</dbReference>
<dbReference type="PATRIC" id="fig|1006576.9.peg.1269"/>
<evidence type="ECO:0000256" key="2">
    <source>
        <dbReference type="ARBA" id="ARBA00022723"/>
    </source>
</evidence>
<dbReference type="InterPro" id="IPR013022">
    <property type="entry name" value="Xyl_isomerase-like_TIM-brl"/>
</dbReference>
<evidence type="ECO:0000256" key="1">
    <source>
        <dbReference type="ARBA" id="ARBA00005340"/>
    </source>
</evidence>
<name>A0A0C7NKX6_DEFTU</name>
<keyword evidence="2 7" id="KW-0479">Metal-binding</keyword>
<dbReference type="NCBIfam" id="TIGR00587">
    <property type="entry name" value="nfo"/>
    <property type="match status" value="1"/>
</dbReference>
<dbReference type="Proteomes" id="UP000032809">
    <property type="component" value="Chromosome I"/>
</dbReference>
<evidence type="ECO:0000256" key="6">
    <source>
        <dbReference type="ARBA" id="ARBA00023204"/>
    </source>
</evidence>
<proteinExistence type="inferred from homology"/>
<gene>
    <name evidence="7 9" type="primary">nfo</name>
    <name evidence="9" type="ORF">DTL3_1269</name>
</gene>
<feature type="binding site" evidence="7">
    <location>
        <position position="217"/>
    </location>
    <ligand>
        <name>Zn(2+)</name>
        <dbReference type="ChEBI" id="CHEBI:29105"/>
        <label>2</label>
    </ligand>
</feature>
<feature type="binding site" evidence="7">
    <location>
        <position position="146"/>
    </location>
    <ligand>
        <name>Zn(2+)</name>
        <dbReference type="ChEBI" id="CHEBI:29105"/>
        <label>2</label>
    </ligand>
</feature>
<comment type="cofactor">
    <cofactor evidence="7">
        <name>Zn(2+)</name>
        <dbReference type="ChEBI" id="CHEBI:29105"/>
    </cofactor>
    <text evidence="7">Binds 3 Zn(2+) ions.</text>
</comment>
<dbReference type="PANTHER" id="PTHR21445">
    <property type="entry name" value="ENDONUCLEASE IV ENDODEOXYRIBONUCLEASE IV"/>
    <property type="match status" value="1"/>
</dbReference>
<dbReference type="InterPro" id="IPR018246">
    <property type="entry name" value="AP_endonuc_F2_Zn_BS"/>
</dbReference>
<keyword evidence="3 7" id="KW-0227">DNA damage</keyword>
<dbReference type="OrthoDB" id="9805666at2"/>
<dbReference type="HAMAP" id="MF_00152">
    <property type="entry name" value="Nfo"/>
    <property type="match status" value="1"/>
</dbReference>
<evidence type="ECO:0000259" key="8">
    <source>
        <dbReference type="Pfam" id="PF01261"/>
    </source>
</evidence>
<keyword evidence="5 7" id="KW-0862">Zinc</keyword>
<dbReference type="Pfam" id="PF01261">
    <property type="entry name" value="AP_endonuc_2"/>
    <property type="match status" value="1"/>
</dbReference>
<dbReference type="GO" id="GO:0003677">
    <property type="term" value="F:DNA binding"/>
    <property type="evidence" value="ECO:0007669"/>
    <property type="project" value="InterPro"/>
</dbReference>
<dbReference type="GO" id="GO:0008833">
    <property type="term" value="F:deoxyribonuclease IV (phage-T4-induced) activity"/>
    <property type="evidence" value="ECO:0007669"/>
    <property type="project" value="UniProtKB-UniRule"/>
</dbReference>
<dbReference type="PROSITE" id="PS00730">
    <property type="entry name" value="AP_NUCLEASE_F2_2"/>
    <property type="match status" value="1"/>
</dbReference>
<dbReference type="SUPFAM" id="SSF51658">
    <property type="entry name" value="Xylose isomerase-like"/>
    <property type="match status" value="1"/>
</dbReference>
<evidence type="ECO:0000313" key="9">
    <source>
        <dbReference type="EMBL" id="CEP78566.1"/>
    </source>
</evidence>
<comment type="function">
    <text evidence="7">Endonuclease IV plays a role in DNA repair. It cleaves phosphodiester bonds at apurinic or apyrimidinic (AP) sites, generating a 3'-hydroxyl group and a 5'-terminal sugar phosphate.</text>
</comment>
<dbReference type="SMART" id="SM00518">
    <property type="entry name" value="AP2Ec"/>
    <property type="match status" value="1"/>
</dbReference>
<dbReference type="InterPro" id="IPR001719">
    <property type="entry name" value="AP_endonuc_2"/>
</dbReference>
<dbReference type="GO" id="GO:0006284">
    <property type="term" value="P:base-excision repair"/>
    <property type="evidence" value="ECO:0007669"/>
    <property type="project" value="TreeGrafter"/>
</dbReference>
<comment type="similarity">
    <text evidence="1 7">Belongs to the AP endonuclease 2 family.</text>
</comment>
<feature type="binding site" evidence="7">
    <location>
        <position position="69"/>
    </location>
    <ligand>
        <name>Zn(2+)</name>
        <dbReference type="ChEBI" id="CHEBI:29105"/>
        <label>1</label>
    </ligand>
</feature>